<evidence type="ECO:0000313" key="10">
    <source>
        <dbReference type="Proteomes" id="UP000009885"/>
    </source>
</evidence>
<comment type="caution">
    <text evidence="9">The sequence shown here is derived from an EMBL/GenBank/DDBJ whole genome shotgun (WGS) entry which is preliminary data.</text>
</comment>
<dbReference type="InterPro" id="IPR036259">
    <property type="entry name" value="MFS_trans_sf"/>
</dbReference>
<feature type="transmembrane region" description="Helical" evidence="7">
    <location>
        <begin position="160"/>
        <end position="178"/>
    </location>
</feature>
<feature type="transmembrane region" description="Helical" evidence="7">
    <location>
        <begin position="199"/>
        <end position="222"/>
    </location>
</feature>
<dbReference type="OrthoDB" id="9788453at2"/>
<evidence type="ECO:0000256" key="1">
    <source>
        <dbReference type="ARBA" id="ARBA00004651"/>
    </source>
</evidence>
<dbReference type="PANTHER" id="PTHR43124">
    <property type="entry name" value="PURINE EFFLUX PUMP PBUE"/>
    <property type="match status" value="1"/>
</dbReference>
<feature type="transmembrane region" description="Helical" evidence="7">
    <location>
        <begin position="70"/>
        <end position="89"/>
    </location>
</feature>
<dbReference type="GO" id="GO:0022857">
    <property type="term" value="F:transmembrane transporter activity"/>
    <property type="evidence" value="ECO:0007669"/>
    <property type="project" value="InterPro"/>
</dbReference>
<feature type="transmembrane region" description="Helical" evidence="7">
    <location>
        <begin position="129"/>
        <end position="148"/>
    </location>
</feature>
<feature type="domain" description="Major facilitator superfamily (MFS) profile" evidence="8">
    <location>
        <begin position="4"/>
        <end position="378"/>
    </location>
</feature>
<dbReference type="PANTHER" id="PTHR43124:SF8">
    <property type="entry name" value="INNER MEMBRANE TRANSPORT PROTEIN YDHP"/>
    <property type="match status" value="1"/>
</dbReference>
<dbReference type="PROSITE" id="PS50850">
    <property type="entry name" value="MFS"/>
    <property type="match status" value="1"/>
</dbReference>
<evidence type="ECO:0000256" key="5">
    <source>
        <dbReference type="ARBA" id="ARBA00022989"/>
    </source>
</evidence>
<keyword evidence="2" id="KW-0813">Transport</keyword>
<evidence type="ECO:0000256" key="7">
    <source>
        <dbReference type="SAM" id="Phobius"/>
    </source>
</evidence>
<dbReference type="InterPro" id="IPR050189">
    <property type="entry name" value="MFS_Efflux_Transporters"/>
</dbReference>
<dbReference type="SUPFAM" id="SSF103473">
    <property type="entry name" value="MFS general substrate transporter"/>
    <property type="match status" value="1"/>
</dbReference>
<dbReference type="Gene3D" id="1.20.1250.20">
    <property type="entry name" value="MFS general substrate transporter like domains"/>
    <property type="match status" value="1"/>
</dbReference>
<feature type="transmembrane region" description="Helical" evidence="7">
    <location>
        <begin position="356"/>
        <end position="374"/>
    </location>
</feature>
<reference evidence="9 10" key="1">
    <citation type="journal article" date="2013" name="Genome Announc.">
        <title>Genome Sequence of Staphylococcus massiliensis Strain S46, Isolated from the Surface of Healthy Human Skin.</title>
        <authorList>
            <person name="Srivastav R."/>
            <person name="Singh A."/>
            <person name="Jangir P.K."/>
            <person name="Kumari C."/>
            <person name="Muduli S."/>
            <person name="Sharma R."/>
        </authorList>
    </citation>
    <scope>NUCLEOTIDE SEQUENCE [LARGE SCALE GENOMIC DNA]</scope>
    <source>
        <strain evidence="9 10">S46</strain>
    </source>
</reference>
<dbReference type="Pfam" id="PF07690">
    <property type="entry name" value="MFS_1"/>
    <property type="match status" value="1"/>
</dbReference>
<feature type="transmembrane region" description="Helical" evidence="7">
    <location>
        <begin position="237"/>
        <end position="255"/>
    </location>
</feature>
<dbReference type="PATRIC" id="fig|1229783.3.peg.2225"/>
<proteinExistence type="predicted"/>
<name>K9ADZ9_9STAP</name>
<keyword evidence="4 7" id="KW-0812">Transmembrane</keyword>
<keyword evidence="6 7" id="KW-0472">Membrane</keyword>
<dbReference type="GO" id="GO:0005886">
    <property type="term" value="C:plasma membrane"/>
    <property type="evidence" value="ECO:0007669"/>
    <property type="project" value="UniProtKB-SubCell"/>
</dbReference>
<dbReference type="STRING" id="1229783.C273_11236"/>
<evidence type="ECO:0000256" key="3">
    <source>
        <dbReference type="ARBA" id="ARBA00022475"/>
    </source>
</evidence>
<keyword evidence="10" id="KW-1185">Reference proteome</keyword>
<feature type="transmembrane region" description="Helical" evidence="7">
    <location>
        <begin position="40"/>
        <end position="63"/>
    </location>
</feature>
<dbReference type="InterPro" id="IPR020846">
    <property type="entry name" value="MFS_dom"/>
</dbReference>
<keyword evidence="5 7" id="KW-1133">Transmembrane helix</keyword>
<accession>K9ADZ9</accession>
<protein>
    <submittedName>
        <fullName evidence="9">Transporter</fullName>
    </submittedName>
</protein>
<organism evidence="9 10">
    <name type="scientific">Staphylococcus massiliensis S46</name>
    <dbReference type="NCBI Taxonomy" id="1229783"/>
    <lineage>
        <taxon>Bacteria</taxon>
        <taxon>Bacillati</taxon>
        <taxon>Bacillota</taxon>
        <taxon>Bacilli</taxon>
        <taxon>Bacillales</taxon>
        <taxon>Staphylococcaceae</taxon>
        <taxon>Staphylococcus</taxon>
    </lineage>
</organism>
<dbReference type="RefSeq" id="WP_009385210.1">
    <property type="nucleotide sequence ID" value="NZ_AMSQ01000030.1"/>
</dbReference>
<dbReference type="Proteomes" id="UP000009885">
    <property type="component" value="Unassembled WGS sequence"/>
</dbReference>
<dbReference type="InterPro" id="IPR011701">
    <property type="entry name" value="MFS"/>
</dbReference>
<evidence type="ECO:0000313" key="9">
    <source>
        <dbReference type="EMBL" id="EKU45468.1"/>
    </source>
</evidence>
<evidence type="ECO:0000256" key="6">
    <source>
        <dbReference type="ARBA" id="ARBA00023136"/>
    </source>
</evidence>
<dbReference type="eggNOG" id="COG2814">
    <property type="taxonomic scope" value="Bacteria"/>
</dbReference>
<dbReference type="CDD" id="cd17324">
    <property type="entry name" value="MFS_NepI_like"/>
    <property type="match status" value="1"/>
</dbReference>
<feature type="transmembrane region" description="Helical" evidence="7">
    <location>
        <begin position="262"/>
        <end position="284"/>
    </location>
</feature>
<feature type="transmembrane region" description="Helical" evidence="7">
    <location>
        <begin position="290"/>
        <end position="309"/>
    </location>
</feature>
<feature type="transmembrane region" description="Helical" evidence="7">
    <location>
        <begin position="95"/>
        <end position="117"/>
    </location>
</feature>
<dbReference type="EMBL" id="AMSQ01000030">
    <property type="protein sequence ID" value="EKU45468.1"/>
    <property type="molecule type" value="Genomic_DNA"/>
</dbReference>
<dbReference type="AlphaFoldDB" id="K9ADZ9"/>
<sequence>MPFVIYVLGLLIFAQTTSEFMVAGIMPVLSEEFGVSISSIGYLISAYSAGMVIGGPILTLALLKVARKKALLTLTFVYLIGQILGAMAPNYEIMFVARLITGISSAACFGLCMAIAFQLVSAHTRGRAASIVLGGLMLATAAGLPITIMVEQYFGWRASFWTIALLVLLAGILAYIFIPSVAQQEQTSVRKELGLFKNYSLWAAYVTSMVVIGAIITGFSYFTPILTSISGVKSTTVPYILAGYGIAMVIGNVIVGRLADTYMISVLVVGLSVLTVTFVVFGLFTELPMIAVISIITVGFVGLSMNPALAIRVTRVGGTGTLVASVHNSMINLGNTFGPAIGGFAIEAGFGLASPLWVGLILSIIALISLLPIVRGNIPFLNTK</sequence>
<evidence type="ECO:0000256" key="4">
    <source>
        <dbReference type="ARBA" id="ARBA00022692"/>
    </source>
</evidence>
<feature type="transmembrane region" description="Helical" evidence="7">
    <location>
        <begin position="330"/>
        <end position="350"/>
    </location>
</feature>
<comment type="subcellular location">
    <subcellularLocation>
        <location evidence="1">Cell membrane</location>
        <topology evidence="1">Multi-pass membrane protein</topology>
    </subcellularLocation>
</comment>
<gene>
    <name evidence="9" type="ORF">C273_11236</name>
</gene>
<keyword evidence="3" id="KW-1003">Cell membrane</keyword>
<evidence type="ECO:0000259" key="8">
    <source>
        <dbReference type="PROSITE" id="PS50850"/>
    </source>
</evidence>
<evidence type="ECO:0000256" key="2">
    <source>
        <dbReference type="ARBA" id="ARBA00022448"/>
    </source>
</evidence>